<feature type="domain" description="DNA helicase Pif1-like 2B" evidence="4">
    <location>
        <begin position="852"/>
        <end position="898"/>
    </location>
</feature>
<dbReference type="GO" id="GO:0005524">
    <property type="term" value="F:ATP binding"/>
    <property type="evidence" value="ECO:0007669"/>
    <property type="project" value="UniProtKB-KW"/>
</dbReference>
<keyword evidence="1" id="KW-0227">DNA damage</keyword>
<proteinExistence type="inferred from homology"/>
<dbReference type="SUPFAM" id="SSF52540">
    <property type="entry name" value="P-loop containing nucleoside triphosphate hydrolases"/>
    <property type="match status" value="2"/>
</dbReference>
<keyword evidence="1" id="KW-0067">ATP-binding</keyword>
<dbReference type="InterPro" id="IPR049163">
    <property type="entry name" value="Pif1-like_2B_dom"/>
</dbReference>
<dbReference type="Proteomes" id="UP001341281">
    <property type="component" value="Chromosome 04"/>
</dbReference>
<name>A0AAQ3TDG7_PASNO</name>
<evidence type="ECO:0000259" key="4">
    <source>
        <dbReference type="Pfam" id="PF21530"/>
    </source>
</evidence>
<dbReference type="PANTHER" id="PTHR10492">
    <property type="match status" value="1"/>
</dbReference>
<dbReference type="InterPro" id="IPR025476">
    <property type="entry name" value="Helitron_helicase-like"/>
</dbReference>
<evidence type="ECO:0000313" key="5">
    <source>
        <dbReference type="EMBL" id="WVZ71969.1"/>
    </source>
</evidence>
<dbReference type="GO" id="GO:0043139">
    <property type="term" value="F:5'-3' DNA helicase activity"/>
    <property type="evidence" value="ECO:0007669"/>
    <property type="project" value="UniProtKB-EC"/>
</dbReference>
<keyword evidence="1" id="KW-0347">Helicase</keyword>
<comment type="cofactor">
    <cofactor evidence="1">
        <name>Mg(2+)</name>
        <dbReference type="ChEBI" id="CHEBI:18420"/>
    </cofactor>
</comment>
<evidence type="ECO:0000313" key="6">
    <source>
        <dbReference type="Proteomes" id="UP001341281"/>
    </source>
</evidence>
<dbReference type="GO" id="GO:0016787">
    <property type="term" value="F:hydrolase activity"/>
    <property type="evidence" value="ECO:0007669"/>
    <property type="project" value="UniProtKB-KW"/>
</dbReference>
<keyword evidence="1" id="KW-0233">DNA recombination</keyword>
<comment type="catalytic activity">
    <reaction evidence="1">
        <text>ATP + H2O = ADP + phosphate + H(+)</text>
        <dbReference type="Rhea" id="RHEA:13065"/>
        <dbReference type="ChEBI" id="CHEBI:15377"/>
        <dbReference type="ChEBI" id="CHEBI:15378"/>
        <dbReference type="ChEBI" id="CHEBI:30616"/>
        <dbReference type="ChEBI" id="CHEBI:43474"/>
        <dbReference type="ChEBI" id="CHEBI:456216"/>
        <dbReference type="EC" id="5.6.2.3"/>
    </reaction>
</comment>
<feature type="domain" description="DNA helicase Pif1-like DEAD-box helicase" evidence="2">
    <location>
        <begin position="565"/>
        <end position="757"/>
    </location>
</feature>
<reference evidence="5 6" key="1">
    <citation type="submission" date="2024-02" db="EMBL/GenBank/DDBJ databases">
        <title>High-quality chromosome-scale genome assembly of Pensacola bahiagrass (Paspalum notatum Flugge var. saurae).</title>
        <authorList>
            <person name="Vega J.M."/>
            <person name="Podio M."/>
            <person name="Orjuela J."/>
            <person name="Siena L.A."/>
            <person name="Pessino S.C."/>
            <person name="Combes M.C."/>
            <person name="Mariac C."/>
            <person name="Albertini E."/>
            <person name="Pupilli F."/>
            <person name="Ortiz J.P.A."/>
            <person name="Leblanc O."/>
        </authorList>
    </citation>
    <scope>NUCLEOTIDE SEQUENCE [LARGE SCALE GENOMIC DNA]</scope>
    <source>
        <strain evidence="5">R1</strain>
        <tissue evidence="5">Leaf</tissue>
    </source>
</reference>
<dbReference type="EC" id="5.6.2.3" evidence="1"/>
<evidence type="ECO:0000259" key="3">
    <source>
        <dbReference type="Pfam" id="PF14214"/>
    </source>
</evidence>
<accession>A0AAQ3TDG7</accession>
<evidence type="ECO:0000256" key="1">
    <source>
        <dbReference type="RuleBase" id="RU363044"/>
    </source>
</evidence>
<dbReference type="EMBL" id="CP144748">
    <property type="protein sequence ID" value="WVZ71969.1"/>
    <property type="molecule type" value="Genomic_DNA"/>
</dbReference>
<dbReference type="Pfam" id="PF21530">
    <property type="entry name" value="Pif1_2B_dom"/>
    <property type="match status" value="1"/>
</dbReference>
<dbReference type="AlphaFoldDB" id="A0AAQ3TDG7"/>
<keyword evidence="1" id="KW-0547">Nucleotide-binding</keyword>
<feature type="domain" description="Helitron helicase-like" evidence="3">
    <location>
        <begin position="40"/>
        <end position="224"/>
    </location>
</feature>
<evidence type="ECO:0000259" key="2">
    <source>
        <dbReference type="Pfam" id="PF05970"/>
    </source>
</evidence>
<dbReference type="GO" id="GO:0000723">
    <property type="term" value="P:telomere maintenance"/>
    <property type="evidence" value="ECO:0007669"/>
    <property type="project" value="InterPro"/>
</dbReference>
<keyword evidence="1" id="KW-0378">Hydrolase</keyword>
<dbReference type="GO" id="GO:0006310">
    <property type="term" value="P:DNA recombination"/>
    <property type="evidence" value="ECO:0007669"/>
    <property type="project" value="UniProtKB-KW"/>
</dbReference>
<organism evidence="5 6">
    <name type="scientific">Paspalum notatum var. saurae</name>
    <dbReference type="NCBI Taxonomy" id="547442"/>
    <lineage>
        <taxon>Eukaryota</taxon>
        <taxon>Viridiplantae</taxon>
        <taxon>Streptophyta</taxon>
        <taxon>Embryophyta</taxon>
        <taxon>Tracheophyta</taxon>
        <taxon>Spermatophyta</taxon>
        <taxon>Magnoliopsida</taxon>
        <taxon>Liliopsida</taxon>
        <taxon>Poales</taxon>
        <taxon>Poaceae</taxon>
        <taxon>PACMAD clade</taxon>
        <taxon>Panicoideae</taxon>
        <taxon>Andropogonodae</taxon>
        <taxon>Paspaleae</taxon>
        <taxon>Paspalinae</taxon>
        <taxon>Paspalum</taxon>
    </lineage>
</organism>
<dbReference type="Gene3D" id="3.40.50.300">
    <property type="entry name" value="P-loop containing nucleotide triphosphate hydrolases"/>
    <property type="match status" value="2"/>
</dbReference>
<dbReference type="Pfam" id="PF14214">
    <property type="entry name" value="Helitron_like_N"/>
    <property type="match status" value="1"/>
</dbReference>
<gene>
    <name evidence="5" type="ORF">U9M48_020496</name>
</gene>
<protein>
    <recommendedName>
        <fullName evidence="1">ATP-dependent DNA helicase</fullName>
        <ecNumber evidence="1">5.6.2.3</ecNumber>
    </recommendedName>
</protein>
<dbReference type="GO" id="GO:0006281">
    <property type="term" value="P:DNA repair"/>
    <property type="evidence" value="ECO:0007669"/>
    <property type="project" value="UniProtKB-KW"/>
</dbReference>
<sequence length="1012" mass="116769">MSMQYPLLFPYGEDGFRSEITYEGKKGHENERKYVTMMEYYAYRIQLRLNQSMVILMSGKLFLQFVVDAAASIEQWRLNWYRMHQGTLRTELYSGLQDALDNGDTRTDQIGKRIILPSSYTGSPRNKHQYYQDAMAICRWAGYPDLFLTFTCNPKWPEIQYMLDKIPGQKPEDRPDVCNRVFHIKLHQLINEDIKKNKCFGRTIAVVYTIEFQKRGIPHAHILIFLHPDERDPSPSNIDNIISAEIPDKDNDLEGYMAVENFMMHGPCGEANHRSPCTIDGKCSKHFPKMFSHETTVDEEGYPIYRRRDDGRIVEKDKVNLDNRYVVPYNRDLIVKYQAHINVEWCNKSRSIKYLFKYIHKEDDKAIAKLTATDKNDEIQMYLDARYLSAGEASWRIFRFELQHREPSVQTLQFHLENEQMVVFPDSSDLEKIVYRSGIEKSIFTEWTTATRLHKDARDLTYAEFLTKWAWHAKEKEWRPRRGGKRSIGRIYYAHPASGDRGKSLKDFDGMPLPDSNAIQGLTNRLLNEELNYDRCSLQIECSELLQKLNVDQREAFDAITESVNGKTFLWKAITTSLRSEGKIVLAVASSGIAALLLPGGRTAHSRFHIPLNINNESTCNIKQGAFLAELLNRTSLIIWDEAPMTNKHCFEALDKSLRDILRSTDDKSENKPFGGMTVVMGGDFRQILLVVPKGRRSHIIDASLKRSYLWKHFEEIKLTQNMRLTAHTNCKEEQKKTKEFAEWILSIGDGLAGDKDNESWIKIPKDLILQRGKNEMETIVNSTYPELTLKYNNRAYLEERAILCPRNEMVDEINSYVMSQIPGEETTYLSSDTVCKAISAQESDDQMYPKEFLNSLKFLGTPNHELRLKVGLPIMLLRNINQNAGLCNGTRLTITQLGKWFIEAQIITGTNIGNKVYIPRIIMSPTESKWPFVLKRRQYPITVCFAMTINKSQGQSLKNVGLYLPKQVFTHGQLYVAVSRVTSREGLKILISDAESPEDDVAKNIVYKDII</sequence>
<keyword evidence="6" id="KW-1185">Reference proteome</keyword>
<dbReference type="CDD" id="cd18809">
    <property type="entry name" value="SF1_C_RecD"/>
    <property type="match status" value="1"/>
</dbReference>
<dbReference type="InterPro" id="IPR010285">
    <property type="entry name" value="DNA_helicase_pif1-like_DEAD"/>
</dbReference>
<dbReference type="PANTHER" id="PTHR10492:SF101">
    <property type="entry name" value="ATP-DEPENDENT DNA HELICASE"/>
    <property type="match status" value="1"/>
</dbReference>
<keyword evidence="1" id="KW-0234">DNA repair</keyword>
<comment type="similarity">
    <text evidence="1">Belongs to the helicase family.</text>
</comment>
<dbReference type="InterPro" id="IPR027417">
    <property type="entry name" value="P-loop_NTPase"/>
</dbReference>
<dbReference type="Pfam" id="PF05970">
    <property type="entry name" value="PIF1"/>
    <property type="match status" value="1"/>
</dbReference>
<dbReference type="FunFam" id="3.40.50.300:FF:002884">
    <property type="entry name" value="ATP-dependent DNA helicase"/>
    <property type="match status" value="1"/>
</dbReference>